<sequence length="539" mass="57989">MWGIHFVKKVGFLGMACLALAACDTGQGTAPSTEKVDTVITGGLLYDGTGGKPYTANIAIKDGTIVYIGTASDKSFDATTTIDATGLMVTPGFIDMHSHNTPEEDYAREGLPYIYQGITTTSLGLDGFGTPHIKKRYDSLKKTGFGPNLFSYVGHNTIRRTVMGDADRAPTDTELKQMKSLVKTGMDEGAFGLSSGLFYVPGSYSSTDEVVALASVAAPYGGIYDTHDRDLGAAYKGIGYLASIKEGIEIGERSGTRVIFSHFNAQGIQNYGRANEGAALINEARARGVDVAGAQHVYNATRSSLSAYALPRWAAAGGYDAIMKRFEDPEIIKQLDVQTMEMLAIRGGASKIKLVDPSPDINGLTLDIAAQNMGLSVQEAVRQLIREKKTAVMNLELYDDNNTRYLAKQSWMMTCTDGRPPHPDQASAHPRTYGAFTKKLYEYVIEDNMISMAFAVRSMSGLAADFLGLENRGYLKVGQAADIAVFDRDKIKVKATYEAPKELSEGTVHVLVNGDFLLKDGAPTGALSGVAILRGGETY</sequence>
<dbReference type="InterPro" id="IPR011059">
    <property type="entry name" value="Metal-dep_hydrolase_composite"/>
</dbReference>
<name>A0A919E452_9PROT</name>
<accession>A0A919E452</accession>
<dbReference type="InterPro" id="IPR032466">
    <property type="entry name" value="Metal_Hydrolase"/>
</dbReference>
<evidence type="ECO:0000313" key="3">
    <source>
        <dbReference type="EMBL" id="GHF17838.1"/>
    </source>
</evidence>
<comment type="caution">
    <text evidence="3">The sequence shown here is derived from an EMBL/GenBank/DDBJ whole genome shotgun (WGS) entry which is preliminary data.</text>
</comment>
<proteinExistence type="predicted"/>
<dbReference type="PANTHER" id="PTHR11647">
    <property type="entry name" value="HYDRANTOINASE/DIHYDROPYRIMIDINASE FAMILY MEMBER"/>
    <property type="match status" value="1"/>
</dbReference>
<dbReference type="EMBL" id="BNCI01000001">
    <property type="protein sequence ID" value="GHF17838.1"/>
    <property type="molecule type" value="Genomic_DNA"/>
</dbReference>
<evidence type="ECO:0000313" key="4">
    <source>
        <dbReference type="Proteomes" id="UP000630923"/>
    </source>
</evidence>
<feature type="signal peptide" evidence="1">
    <location>
        <begin position="1"/>
        <end position="21"/>
    </location>
</feature>
<evidence type="ECO:0000256" key="1">
    <source>
        <dbReference type="SAM" id="SignalP"/>
    </source>
</evidence>
<dbReference type="GO" id="GO:0016810">
    <property type="term" value="F:hydrolase activity, acting on carbon-nitrogen (but not peptide) bonds"/>
    <property type="evidence" value="ECO:0007669"/>
    <property type="project" value="InterPro"/>
</dbReference>
<dbReference type="SUPFAM" id="SSF51556">
    <property type="entry name" value="Metallo-dependent hydrolases"/>
    <property type="match status" value="1"/>
</dbReference>
<dbReference type="InterPro" id="IPR050378">
    <property type="entry name" value="Metallo-dep_Hydrolases_sf"/>
</dbReference>
<dbReference type="InterPro" id="IPR013108">
    <property type="entry name" value="Amidohydro_3"/>
</dbReference>
<dbReference type="PANTHER" id="PTHR11647:SF1">
    <property type="entry name" value="COLLAPSIN RESPONSE MEDIATOR PROTEIN"/>
    <property type="match status" value="1"/>
</dbReference>
<reference evidence="3" key="1">
    <citation type="journal article" date="2014" name="Int. J. Syst. Evol. Microbiol.">
        <title>Complete genome sequence of Corynebacterium casei LMG S-19264T (=DSM 44701T), isolated from a smear-ripened cheese.</title>
        <authorList>
            <consortium name="US DOE Joint Genome Institute (JGI-PGF)"/>
            <person name="Walter F."/>
            <person name="Albersmeier A."/>
            <person name="Kalinowski J."/>
            <person name="Ruckert C."/>
        </authorList>
    </citation>
    <scope>NUCLEOTIDE SEQUENCE</scope>
    <source>
        <strain evidence="3">KCTC 42590</strain>
    </source>
</reference>
<keyword evidence="4" id="KW-1185">Reference proteome</keyword>
<dbReference type="Proteomes" id="UP000630923">
    <property type="component" value="Unassembled WGS sequence"/>
</dbReference>
<evidence type="ECO:0000259" key="2">
    <source>
        <dbReference type="Pfam" id="PF07969"/>
    </source>
</evidence>
<organism evidence="3 4">
    <name type="scientific">Kordiimonas sediminis</name>
    <dbReference type="NCBI Taxonomy" id="1735581"/>
    <lineage>
        <taxon>Bacteria</taxon>
        <taxon>Pseudomonadati</taxon>
        <taxon>Pseudomonadota</taxon>
        <taxon>Alphaproteobacteria</taxon>
        <taxon>Kordiimonadales</taxon>
        <taxon>Kordiimonadaceae</taxon>
        <taxon>Kordiimonas</taxon>
    </lineage>
</organism>
<dbReference type="Pfam" id="PF07969">
    <property type="entry name" value="Amidohydro_3"/>
    <property type="match status" value="1"/>
</dbReference>
<dbReference type="SUPFAM" id="SSF51338">
    <property type="entry name" value="Composite domain of metallo-dependent hydrolases"/>
    <property type="match status" value="1"/>
</dbReference>
<dbReference type="AlphaFoldDB" id="A0A919E452"/>
<feature type="domain" description="Amidohydrolase 3" evidence="2">
    <location>
        <begin position="266"/>
        <end position="514"/>
    </location>
</feature>
<keyword evidence="1" id="KW-0732">Signal</keyword>
<reference evidence="3" key="2">
    <citation type="submission" date="2020-09" db="EMBL/GenBank/DDBJ databases">
        <authorList>
            <person name="Sun Q."/>
            <person name="Kim S."/>
        </authorList>
    </citation>
    <scope>NUCLEOTIDE SEQUENCE</scope>
    <source>
        <strain evidence="3">KCTC 42590</strain>
    </source>
</reference>
<dbReference type="RefSeq" id="WP_191250500.1">
    <property type="nucleotide sequence ID" value="NZ_BNCI01000001.1"/>
</dbReference>
<gene>
    <name evidence="3" type="ORF">GCM10017044_10360</name>
</gene>
<dbReference type="Gene3D" id="2.30.40.10">
    <property type="entry name" value="Urease, subunit C, domain 1"/>
    <property type="match status" value="1"/>
</dbReference>
<dbReference type="Gene3D" id="3.20.20.140">
    <property type="entry name" value="Metal-dependent hydrolases"/>
    <property type="match status" value="2"/>
</dbReference>
<protein>
    <submittedName>
        <fullName evidence="3">N-acyl-D-amino-acid deacylase</fullName>
    </submittedName>
</protein>
<feature type="chain" id="PRO_5038033792" evidence="1">
    <location>
        <begin position="22"/>
        <end position="539"/>
    </location>
</feature>